<feature type="domain" description="PPM-type phosphatase" evidence="7">
    <location>
        <begin position="252"/>
        <end position="537"/>
    </location>
</feature>
<dbReference type="InterPro" id="IPR001932">
    <property type="entry name" value="PPM-type_phosphatase-like_dom"/>
</dbReference>
<proteinExistence type="inferred from homology"/>
<keyword evidence="4 5" id="KW-0904">Protein phosphatase</keyword>
<evidence type="ECO:0000313" key="9">
    <source>
        <dbReference type="RefSeq" id="XP_022586359.2"/>
    </source>
</evidence>
<evidence type="ECO:0000256" key="4">
    <source>
        <dbReference type="ARBA" id="ARBA00022912"/>
    </source>
</evidence>
<dbReference type="SUPFAM" id="SSF81606">
    <property type="entry name" value="PP2C-like"/>
    <property type="match status" value="1"/>
</dbReference>
<dbReference type="AlphaFoldDB" id="A0A6P5WCE5"/>
<dbReference type="InterPro" id="IPR000222">
    <property type="entry name" value="PP2C_BS"/>
</dbReference>
<dbReference type="Proteomes" id="UP000515125">
    <property type="component" value="Unplaced"/>
</dbReference>
<dbReference type="InterPro" id="IPR036457">
    <property type="entry name" value="PPM-type-like_dom_sf"/>
</dbReference>
<evidence type="ECO:0000256" key="3">
    <source>
        <dbReference type="ARBA" id="ARBA00022801"/>
    </source>
</evidence>
<accession>A0A6P5WCE5</accession>
<gene>
    <name evidence="9" type="primary">LOC34621508</name>
</gene>
<dbReference type="RefSeq" id="XP_022586359.2">
    <property type="nucleotide sequence ID" value="XM_022734717.2"/>
</dbReference>
<dbReference type="GO" id="GO:0004722">
    <property type="term" value="F:protein serine/threonine phosphatase activity"/>
    <property type="evidence" value="ECO:0007669"/>
    <property type="project" value="InterPro"/>
</dbReference>
<name>A0A6P5WCE5_9EIME</name>
<evidence type="ECO:0000313" key="8">
    <source>
        <dbReference type="Proteomes" id="UP000515125"/>
    </source>
</evidence>
<keyword evidence="2" id="KW-0479">Metal-binding</keyword>
<evidence type="ECO:0000259" key="7">
    <source>
        <dbReference type="SMART" id="SM00332"/>
    </source>
</evidence>
<dbReference type="OrthoDB" id="10264738at2759"/>
<dbReference type="CDD" id="cd00143">
    <property type="entry name" value="PP2Cc"/>
    <property type="match status" value="1"/>
</dbReference>
<dbReference type="GeneID" id="34621508"/>
<dbReference type="PANTHER" id="PTHR47992">
    <property type="entry name" value="PROTEIN PHOSPHATASE"/>
    <property type="match status" value="1"/>
</dbReference>
<evidence type="ECO:0000256" key="2">
    <source>
        <dbReference type="ARBA" id="ARBA00022723"/>
    </source>
</evidence>
<evidence type="ECO:0000256" key="6">
    <source>
        <dbReference type="SAM" id="MobiDB-lite"/>
    </source>
</evidence>
<feature type="compositionally biased region" description="Polar residues" evidence="6">
    <location>
        <begin position="33"/>
        <end position="48"/>
    </location>
</feature>
<comment type="subcellular location">
    <subcellularLocation>
        <location evidence="1">Membrane</location>
        <topology evidence="1">Peripheral membrane protein</topology>
    </subcellularLocation>
</comment>
<reference evidence="9" key="1">
    <citation type="submission" date="2025-08" db="UniProtKB">
        <authorList>
            <consortium name="RefSeq"/>
        </authorList>
    </citation>
    <scope>IDENTIFICATION</scope>
</reference>
<dbReference type="InterPro" id="IPR015655">
    <property type="entry name" value="PP2C"/>
</dbReference>
<dbReference type="GO" id="GO:0016020">
    <property type="term" value="C:membrane"/>
    <property type="evidence" value="ECO:0007669"/>
    <property type="project" value="UniProtKB-SubCell"/>
</dbReference>
<organism evidence="8 9">
    <name type="scientific">Cyclospora cayetanensis</name>
    <dbReference type="NCBI Taxonomy" id="88456"/>
    <lineage>
        <taxon>Eukaryota</taxon>
        <taxon>Sar</taxon>
        <taxon>Alveolata</taxon>
        <taxon>Apicomplexa</taxon>
        <taxon>Conoidasida</taxon>
        <taxon>Coccidia</taxon>
        <taxon>Eucoccidiorida</taxon>
        <taxon>Eimeriorina</taxon>
        <taxon>Eimeriidae</taxon>
        <taxon>Cyclospora</taxon>
    </lineage>
</organism>
<keyword evidence="3 5" id="KW-0378">Hydrolase</keyword>
<comment type="similarity">
    <text evidence="5">Belongs to the PP2C family.</text>
</comment>
<dbReference type="Pfam" id="PF00481">
    <property type="entry name" value="PP2C"/>
    <property type="match status" value="1"/>
</dbReference>
<feature type="region of interest" description="Disordered" evidence="6">
    <location>
        <begin position="24"/>
        <end position="48"/>
    </location>
</feature>
<evidence type="ECO:0000256" key="1">
    <source>
        <dbReference type="ARBA" id="ARBA00004170"/>
    </source>
</evidence>
<dbReference type="SMART" id="SM00332">
    <property type="entry name" value="PP2Cc"/>
    <property type="match status" value="1"/>
</dbReference>
<keyword evidence="8" id="KW-1185">Reference proteome</keyword>
<dbReference type="PROSITE" id="PS01032">
    <property type="entry name" value="PPM_1"/>
    <property type="match status" value="1"/>
</dbReference>
<dbReference type="GO" id="GO:0046872">
    <property type="term" value="F:metal ion binding"/>
    <property type="evidence" value="ECO:0007669"/>
    <property type="project" value="UniProtKB-KW"/>
</dbReference>
<protein>
    <submittedName>
        <fullName evidence="9">Probable protein phosphatase 2C 66</fullName>
    </submittedName>
</protein>
<dbReference type="Gene3D" id="3.60.40.10">
    <property type="entry name" value="PPM-type phosphatase domain"/>
    <property type="match status" value="1"/>
</dbReference>
<sequence length="594" mass="65871">MPQHPQRTQVLLPHRRFSLSALASRLRGPPTSPQKLQTEASNKTSSSQMIVCSDDRHQSSTQQRHHLCLSQAARKGLVSISHASKEAAHENTHNQELYHSDLYCTGEAKITKPARNVKEYTRTDELRHTQLQRCVERPALLDEVKYLDSDCTPLASSAIPFWDTDEKSCLPYTPSKVLSSCQCKTELAGENREGGKQTSGDFTSDLVAGSQPPNGCISSPLATALHRQGAAAGKLTTRLEHPFEEKCRLLLNDGMSSSCFAQWGIGTTCRKGLKKSQANQDDFFVYCCNEWGMYGVFDGHGPGGHFVSNFIQWHLPNIIHDYIIANMGVPDALKKSFLRVNQMLKVASKRQDFDLVSSGSTASVVLHRKQENKLFVAHVGDSKIILATRNNAGRLVAERITKEHRPNDPLEKHRIELSGGEVRRPVGHVPYRVFVKGSNFPGLAMSRSLGDTLGHAVGIISVPDIMERAIVEGVDEYLIICSDGVWEFISDQEAVDIVSRYPADQADKAVAKLSLDAWNRWVDRNGNSVDDITAQIIHMFPSSSPRSLVKREDYESLTASNRLLETWVSSQLVQGSYYPVFTSDFSRAVEALGG</sequence>
<evidence type="ECO:0000256" key="5">
    <source>
        <dbReference type="RuleBase" id="RU003465"/>
    </source>
</evidence>